<dbReference type="GO" id="GO:0008270">
    <property type="term" value="F:zinc ion binding"/>
    <property type="evidence" value="ECO:0007669"/>
    <property type="project" value="UniProtKB-KW"/>
</dbReference>
<comment type="function">
    <text evidence="5">Putative transcription factor required for axon growth and guidance in the central and peripheral nervous systems. Repels CNS axons away from the midline by promoting the expression of the midline repellent sli and its receptor robo.</text>
</comment>
<feature type="compositionally biased region" description="Gly residues" evidence="7">
    <location>
        <begin position="526"/>
        <end position="591"/>
    </location>
</feature>
<dbReference type="SMART" id="SM00225">
    <property type="entry name" value="BTB"/>
    <property type="match status" value="1"/>
</dbReference>
<feature type="compositionally biased region" description="Gly residues" evidence="7">
    <location>
        <begin position="367"/>
        <end position="385"/>
    </location>
</feature>
<dbReference type="GO" id="GO:0008406">
    <property type="term" value="P:gonad development"/>
    <property type="evidence" value="ECO:0007669"/>
    <property type="project" value="UniProtKB-ARBA"/>
</dbReference>
<evidence type="ECO:0000256" key="7">
    <source>
        <dbReference type="SAM" id="MobiDB-lite"/>
    </source>
</evidence>
<keyword evidence="6" id="KW-0863">Zinc-finger</keyword>
<dbReference type="InterPro" id="IPR013087">
    <property type="entry name" value="Znf_C2H2_type"/>
</dbReference>
<dbReference type="GO" id="GO:0045476">
    <property type="term" value="P:nurse cell apoptotic process"/>
    <property type="evidence" value="ECO:0007669"/>
    <property type="project" value="UniProtKB-ARBA"/>
</dbReference>
<evidence type="ECO:0008006" key="12">
    <source>
        <dbReference type="Google" id="ProtNLM"/>
    </source>
</evidence>
<protein>
    <recommendedName>
        <fullName evidence="12">Longitudinals lacking protein</fullName>
    </recommendedName>
</protein>
<dbReference type="SUPFAM" id="SSF57667">
    <property type="entry name" value="beta-beta-alpha zinc fingers"/>
    <property type="match status" value="1"/>
</dbReference>
<evidence type="ECO:0000256" key="2">
    <source>
        <dbReference type="ARBA" id="ARBA00022782"/>
    </source>
</evidence>
<dbReference type="InterPro" id="IPR036236">
    <property type="entry name" value="Znf_C2H2_sf"/>
</dbReference>
<gene>
    <name evidence="10" type="ORF">Pmani_038262</name>
</gene>
<dbReference type="InterPro" id="IPR051095">
    <property type="entry name" value="Dros_DevTransReg"/>
</dbReference>
<dbReference type="GO" id="GO:0006357">
    <property type="term" value="P:regulation of transcription by RNA polymerase II"/>
    <property type="evidence" value="ECO:0007669"/>
    <property type="project" value="TreeGrafter"/>
</dbReference>
<dbReference type="InterPro" id="IPR000210">
    <property type="entry name" value="BTB/POZ_dom"/>
</dbReference>
<keyword evidence="6" id="KW-0862">Zinc</keyword>
<proteinExistence type="predicted"/>
<evidence type="ECO:0000256" key="1">
    <source>
        <dbReference type="ARBA" id="ARBA00022473"/>
    </source>
</evidence>
<feature type="region of interest" description="Disordered" evidence="7">
    <location>
        <begin position="526"/>
        <end position="616"/>
    </location>
</feature>
<feature type="domain" description="BTB" evidence="8">
    <location>
        <begin position="31"/>
        <end position="96"/>
    </location>
</feature>
<feature type="compositionally biased region" description="Basic residues" evidence="7">
    <location>
        <begin position="139"/>
        <end position="151"/>
    </location>
</feature>
<feature type="region of interest" description="Disordered" evidence="7">
    <location>
        <begin position="290"/>
        <end position="324"/>
    </location>
</feature>
<dbReference type="Proteomes" id="UP001292094">
    <property type="component" value="Unassembled WGS sequence"/>
</dbReference>
<dbReference type="PROSITE" id="PS50157">
    <property type="entry name" value="ZINC_FINGER_C2H2_2"/>
    <property type="match status" value="1"/>
</dbReference>
<dbReference type="SMART" id="SM00355">
    <property type="entry name" value="ZnF_C2H2"/>
    <property type="match status" value="2"/>
</dbReference>
<evidence type="ECO:0000313" key="11">
    <source>
        <dbReference type="Proteomes" id="UP001292094"/>
    </source>
</evidence>
<dbReference type="GO" id="GO:0045467">
    <property type="term" value="P:R7 cell development"/>
    <property type="evidence" value="ECO:0007669"/>
    <property type="project" value="UniProtKB-ARBA"/>
</dbReference>
<name>A0AAE1NHA9_9EUCA</name>
<evidence type="ECO:0000256" key="5">
    <source>
        <dbReference type="ARBA" id="ARBA00037382"/>
    </source>
</evidence>
<dbReference type="GO" id="GO:0007526">
    <property type="term" value="P:larval somatic muscle development"/>
    <property type="evidence" value="ECO:0007669"/>
    <property type="project" value="UniProtKB-ARBA"/>
</dbReference>
<feature type="region of interest" description="Disordered" evidence="7">
    <location>
        <begin position="348"/>
        <end position="431"/>
    </location>
</feature>
<accession>A0AAE1NHA9</accession>
<reference evidence="10" key="1">
    <citation type="submission" date="2023-11" db="EMBL/GenBank/DDBJ databases">
        <title>Genome assemblies of two species of porcelain crab, Petrolisthes cinctipes and Petrolisthes manimaculis (Anomura: Porcellanidae).</title>
        <authorList>
            <person name="Angst P."/>
        </authorList>
    </citation>
    <scope>NUCLEOTIDE SEQUENCE</scope>
    <source>
        <strain evidence="10">PB745_02</strain>
        <tissue evidence="10">Gill</tissue>
    </source>
</reference>
<dbReference type="GO" id="GO:0016199">
    <property type="term" value="P:axon midline choice point recognition"/>
    <property type="evidence" value="ECO:0007669"/>
    <property type="project" value="UniProtKB-ARBA"/>
</dbReference>
<keyword evidence="1" id="KW-0217">Developmental protein</keyword>
<sequence>MGEDLLSLKWNNHRPAFFHLLKSLREKGCHTDVTLACGSRFFSVHRLVLMACSDYFTEVFEHTTCQKPVIVLKDVRGHELEALLDYMYLGEVDVQQAHLPGLIKAAECLRIKGLAVPDEDPSLLPTLPPPPPPPLPTPVHHHLHHQTHAHTHTSEHHQQRPSKRRRGPDRDKHHLELLDEDDSTTTTTTTATTTTGRLLTSGEGLNVTTTTPQQQQQQQSDDDPTNVILPPPHHPHHHHDAPDSRLAAGATGGALPDPPLHHQTPTEQQQQQDARLSEAELIEEIKTEHCDEEMENGGVKSEDGAGAGRGVLGGGGGGGGDGGGGLAGAEFQHFLSVEESLARQMFQQAGPSGLHRHSGREGDDSEGGGGGRRGEGGGGGGGGGLYPPHLLGDLPSTDPSQLTNQTAHLLLPPPPPPPTLGSTCGNGGGGGGDIEANEGIVVLGGVVVGTEGASGLYRCPYCPRVDQFESKWLRHLRIHTGEKPFLCPLCDFRASTKHSVVRHARMKHHSWGTIGQAGVLIGQAGGGPGGTLGQAGGPGGTLGQGGGTLGQGGGPGGTLGQGGGTLGQGEGPGGTLGQGGSVEGDTIGQGGTVASLGQGATIGQGDATIGQGGSTR</sequence>
<dbReference type="Pfam" id="PF00651">
    <property type="entry name" value="BTB"/>
    <property type="match status" value="1"/>
</dbReference>
<keyword evidence="2" id="KW-0221">Differentiation</keyword>
<evidence type="ECO:0000256" key="4">
    <source>
        <dbReference type="ARBA" id="ARBA00023242"/>
    </source>
</evidence>
<feature type="region of interest" description="Disordered" evidence="7">
    <location>
        <begin position="120"/>
        <end position="276"/>
    </location>
</feature>
<evidence type="ECO:0000259" key="9">
    <source>
        <dbReference type="PROSITE" id="PS50157"/>
    </source>
</evidence>
<feature type="compositionally biased region" description="Low complexity" evidence="7">
    <location>
        <begin position="184"/>
        <end position="219"/>
    </location>
</feature>
<dbReference type="EMBL" id="JAWZYT010006164">
    <property type="protein sequence ID" value="KAK4288721.1"/>
    <property type="molecule type" value="Genomic_DNA"/>
</dbReference>
<evidence type="ECO:0000259" key="8">
    <source>
        <dbReference type="PROSITE" id="PS50097"/>
    </source>
</evidence>
<feature type="compositionally biased region" description="Polar residues" evidence="7">
    <location>
        <begin position="397"/>
        <end position="407"/>
    </location>
</feature>
<dbReference type="PANTHER" id="PTHR23110">
    <property type="entry name" value="BTB DOMAIN TRANSCRIPTION FACTOR"/>
    <property type="match status" value="1"/>
</dbReference>
<dbReference type="GO" id="GO:0007464">
    <property type="term" value="P:R3/R4 cell fate commitment"/>
    <property type="evidence" value="ECO:0007669"/>
    <property type="project" value="UniProtKB-ARBA"/>
</dbReference>
<evidence type="ECO:0000313" key="10">
    <source>
        <dbReference type="EMBL" id="KAK4288721.1"/>
    </source>
</evidence>
<dbReference type="Gene3D" id="3.30.710.10">
    <property type="entry name" value="Potassium Channel Kv1.1, Chain A"/>
    <property type="match status" value="1"/>
</dbReference>
<keyword evidence="3" id="KW-0524">Neurogenesis</keyword>
<dbReference type="PANTHER" id="PTHR23110:SF111">
    <property type="entry name" value="LONGITUDINALS LACKING PROTEIN, ISOFORMS F_I_K_T"/>
    <property type="match status" value="1"/>
</dbReference>
<keyword evidence="11" id="KW-1185">Reference proteome</keyword>
<feature type="compositionally biased region" description="Basic and acidic residues" evidence="7">
    <location>
        <begin position="168"/>
        <end position="177"/>
    </location>
</feature>
<dbReference type="AlphaFoldDB" id="A0AAE1NHA9"/>
<dbReference type="Gene3D" id="3.30.160.60">
    <property type="entry name" value="Classic Zinc Finger"/>
    <property type="match status" value="2"/>
</dbReference>
<dbReference type="SUPFAM" id="SSF54695">
    <property type="entry name" value="POZ domain"/>
    <property type="match status" value="1"/>
</dbReference>
<dbReference type="GO" id="GO:0005634">
    <property type="term" value="C:nucleus"/>
    <property type="evidence" value="ECO:0007669"/>
    <property type="project" value="UniProtKB-ARBA"/>
</dbReference>
<dbReference type="GO" id="GO:0048813">
    <property type="term" value="P:dendrite morphogenesis"/>
    <property type="evidence" value="ECO:0007669"/>
    <property type="project" value="UniProtKB-ARBA"/>
</dbReference>
<organism evidence="10 11">
    <name type="scientific">Petrolisthes manimaculis</name>
    <dbReference type="NCBI Taxonomy" id="1843537"/>
    <lineage>
        <taxon>Eukaryota</taxon>
        <taxon>Metazoa</taxon>
        <taxon>Ecdysozoa</taxon>
        <taxon>Arthropoda</taxon>
        <taxon>Crustacea</taxon>
        <taxon>Multicrustacea</taxon>
        <taxon>Malacostraca</taxon>
        <taxon>Eumalacostraca</taxon>
        <taxon>Eucarida</taxon>
        <taxon>Decapoda</taxon>
        <taxon>Pleocyemata</taxon>
        <taxon>Anomura</taxon>
        <taxon>Galatheoidea</taxon>
        <taxon>Porcellanidae</taxon>
        <taxon>Petrolisthes</taxon>
    </lineage>
</organism>
<keyword evidence="4" id="KW-0539">Nucleus</keyword>
<comment type="caution">
    <text evidence="10">The sequence shown here is derived from an EMBL/GenBank/DDBJ whole genome shotgun (WGS) entry which is preliminary data.</text>
</comment>
<dbReference type="PROSITE" id="PS50097">
    <property type="entry name" value="BTB"/>
    <property type="match status" value="1"/>
</dbReference>
<feature type="domain" description="C2H2-type" evidence="9">
    <location>
        <begin position="457"/>
        <end position="484"/>
    </location>
</feature>
<dbReference type="InterPro" id="IPR011333">
    <property type="entry name" value="SKP1/BTB/POZ_sf"/>
</dbReference>
<dbReference type="GO" id="GO:0035167">
    <property type="term" value="P:larval lymph gland hemopoiesis"/>
    <property type="evidence" value="ECO:0007669"/>
    <property type="project" value="UniProtKB-ARBA"/>
</dbReference>
<feature type="compositionally biased region" description="Pro residues" evidence="7">
    <location>
        <begin position="126"/>
        <end position="137"/>
    </location>
</feature>
<feature type="compositionally biased region" description="Gly residues" evidence="7">
    <location>
        <begin position="305"/>
        <end position="324"/>
    </location>
</feature>
<evidence type="ECO:0000256" key="3">
    <source>
        <dbReference type="ARBA" id="ARBA00022902"/>
    </source>
</evidence>
<dbReference type="CDD" id="cd18315">
    <property type="entry name" value="BTB_POZ_BAB-like"/>
    <property type="match status" value="1"/>
</dbReference>
<keyword evidence="6" id="KW-0479">Metal-binding</keyword>
<evidence type="ECO:0000256" key="6">
    <source>
        <dbReference type="PROSITE-ProRule" id="PRU00042"/>
    </source>
</evidence>